<keyword evidence="8" id="KW-0514">Muscle protein</keyword>
<dbReference type="FunFam" id="1.20.5.340:FF:000035">
    <property type="entry name" value="Paramyosin, long form"/>
    <property type="match status" value="1"/>
</dbReference>
<evidence type="ECO:0000256" key="8">
    <source>
        <dbReference type="ARBA" id="ARBA00023179"/>
    </source>
</evidence>
<comment type="subcellular location">
    <subcellularLocation>
        <location evidence="1">Cytoplasm</location>
        <location evidence="1">Myofibril</location>
    </subcellularLocation>
</comment>
<keyword evidence="3" id="KW-0787">Thick filament</keyword>
<dbReference type="GO" id="GO:0030239">
    <property type="term" value="P:myofibril assembly"/>
    <property type="evidence" value="ECO:0007669"/>
    <property type="project" value="UniProtKB-ARBA"/>
</dbReference>
<keyword evidence="5 9" id="KW-0175">Coiled coil</keyword>
<dbReference type="InterPro" id="IPR002928">
    <property type="entry name" value="Myosin_tail"/>
</dbReference>
<dbReference type="OMA" id="HYDEVHR"/>
<gene>
    <name evidence="13" type="primary">LOC108675572</name>
</gene>
<dbReference type="Proteomes" id="UP000694843">
    <property type="component" value="Unplaced"/>
</dbReference>
<evidence type="ECO:0000256" key="7">
    <source>
        <dbReference type="ARBA" id="ARBA00023175"/>
    </source>
</evidence>
<dbReference type="Pfam" id="PF01576">
    <property type="entry name" value="Myosin_tail_1"/>
    <property type="match status" value="1"/>
</dbReference>
<dbReference type="GO" id="GO:0005923">
    <property type="term" value="C:bicellular tight junction"/>
    <property type="evidence" value="ECO:0007669"/>
    <property type="project" value="TreeGrafter"/>
</dbReference>
<dbReference type="SUPFAM" id="SSF90257">
    <property type="entry name" value="Myosin rod fragments"/>
    <property type="match status" value="2"/>
</dbReference>
<evidence type="ECO:0000256" key="1">
    <source>
        <dbReference type="ARBA" id="ARBA00004657"/>
    </source>
</evidence>
<dbReference type="GeneID" id="108675572"/>
<organism evidence="12 13">
    <name type="scientific">Hyalella azteca</name>
    <name type="common">Amphipod</name>
    <dbReference type="NCBI Taxonomy" id="294128"/>
    <lineage>
        <taxon>Eukaryota</taxon>
        <taxon>Metazoa</taxon>
        <taxon>Ecdysozoa</taxon>
        <taxon>Arthropoda</taxon>
        <taxon>Crustacea</taxon>
        <taxon>Multicrustacea</taxon>
        <taxon>Malacostraca</taxon>
        <taxon>Eumalacostraca</taxon>
        <taxon>Peracarida</taxon>
        <taxon>Amphipoda</taxon>
        <taxon>Senticaudata</taxon>
        <taxon>Talitrida</taxon>
        <taxon>Talitroidea</taxon>
        <taxon>Hyalellidae</taxon>
        <taxon>Hyalella</taxon>
    </lineage>
</organism>
<dbReference type="RefSeq" id="XP_018019083.1">
    <property type="nucleotide sequence ID" value="XM_018163594.2"/>
</dbReference>
<dbReference type="GO" id="GO:0016459">
    <property type="term" value="C:myosin complex"/>
    <property type="evidence" value="ECO:0007669"/>
    <property type="project" value="UniProtKB-KW"/>
</dbReference>
<comment type="similarity">
    <text evidence="2">Belongs to the paramyosin family.</text>
</comment>
<dbReference type="PANTHER" id="PTHR46349">
    <property type="entry name" value="CINGULIN-LIKE PROTEIN 1-RELATED"/>
    <property type="match status" value="1"/>
</dbReference>
<name>A0A8B7NZ84_HYAAZ</name>
<evidence type="ECO:0000313" key="13">
    <source>
        <dbReference type="RefSeq" id="XP_018019083.1"/>
    </source>
</evidence>
<sequence length="916" mass="106534">MSSSKSVVSSRTTKIVSSGGTSSTTVASSSSKVAAAAASSSKTSTKTYSYRSGGGANEDSNVVIEYHTDMSNLSRLEDKIRLLQEDLEYERELRQRVEREKSDFSVQVIQLQERIEEVEAGADGQIEINRKRDAELAKLRKLLEDVHLEAEQTQHLLKKKHQEAVVDFQDQVDILTKAKSKIEKERSKFQTEVYELTEQLERATVEAANNNKSIKSLNIVIQELNIKIEELNRTVVDLTSNKQRISVENIELHKSVQELKVKIEEITYISKNASSNVEEFRRKYEEEERRRRKLEADIAAITQELATLRSSYDEECELRLDIERKYSNECANANSYKSKWEIEVRGRQEEVEEIKKKMLIRITELEETISSLTTKLSGVEKQKSRLSQEIEVLILDLEKANNNHREVRSRLEIVEREHRTLIVKHEELSVLYDQSCKDLKIRSSDLTKALHDLETLKEQYERIHLEHKKLSNENGDLKATVNDLTRLKHDLELEIRRLESERNELANALHESEAARKDEETRFLKMSSEYSSYRTETERRLQAKEDEIDTLRKTMAQEVDALNARVVEAETRLKSEVTKIKKKMQITITELEMHIDTVNKSNIDLQRINKKVTIQLQELQTHYDELQRQLQQTLDQYGVAQRRLQQLIAENEEFRANLEAASRARRNAELQLEECLVRIKDLTTINANISATKSKLEQEISVIASDYDEVTKELRLADERLLKANTEVKRVTESLHEESERCIKIESIRKSLEVEVRNLTVRIENIEVNSLANTKRMVAKLESRVADLENELDEERRRHQETIKILKKKERNVKELVLQCEEDHKNIQILQETLDKTYEKVNLYKRQIGEQESISQTNLSRVRRFQRELETAEERAETAESNLSMIRSKHRTFVTSQTTTLPTGEHVIIKETVTTE</sequence>
<evidence type="ECO:0000256" key="2">
    <source>
        <dbReference type="ARBA" id="ARBA00008447"/>
    </source>
</evidence>
<dbReference type="SUPFAM" id="SSF57997">
    <property type="entry name" value="Tropomyosin"/>
    <property type="match status" value="1"/>
</dbReference>
<keyword evidence="7" id="KW-0505">Motor protein</keyword>
<feature type="compositionally biased region" description="Low complexity" evidence="10">
    <location>
        <begin position="1"/>
        <end position="47"/>
    </location>
</feature>
<keyword evidence="4" id="KW-0963">Cytoplasm</keyword>
<protein>
    <submittedName>
        <fullName evidence="13">Paramyosin, long form isoform X1</fullName>
    </submittedName>
</protein>
<dbReference type="Gene3D" id="1.20.5.1160">
    <property type="entry name" value="Vasodilator-stimulated phosphoprotein"/>
    <property type="match status" value="1"/>
</dbReference>
<feature type="coiled-coil region" evidence="9">
    <location>
        <begin position="337"/>
        <end position="417"/>
    </location>
</feature>
<dbReference type="Gene3D" id="1.20.5.340">
    <property type="match status" value="1"/>
</dbReference>
<evidence type="ECO:0000256" key="9">
    <source>
        <dbReference type="SAM" id="Coils"/>
    </source>
</evidence>
<dbReference type="AlphaFoldDB" id="A0A8B7NZ84"/>
<dbReference type="GO" id="GO:0032982">
    <property type="term" value="C:myosin filament"/>
    <property type="evidence" value="ECO:0007669"/>
    <property type="project" value="UniProtKB-KW"/>
</dbReference>
<dbReference type="PANTHER" id="PTHR46349:SF7">
    <property type="entry name" value="MYOSIN TAIL DOMAIN-CONTAINING PROTEIN"/>
    <property type="match status" value="1"/>
</dbReference>
<feature type="coiled-coil region" evidence="9">
    <location>
        <begin position="609"/>
        <end position="889"/>
    </location>
</feature>
<evidence type="ECO:0000256" key="3">
    <source>
        <dbReference type="ARBA" id="ARBA00022433"/>
    </source>
</evidence>
<feature type="coiled-coil region" evidence="9">
    <location>
        <begin position="214"/>
        <end position="311"/>
    </location>
</feature>
<dbReference type="OrthoDB" id="312459at2759"/>
<proteinExistence type="inferred from homology"/>
<evidence type="ECO:0000256" key="6">
    <source>
        <dbReference type="ARBA" id="ARBA00023123"/>
    </source>
</evidence>
<evidence type="ECO:0000256" key="4">
    <source>
        <dbReference type="ARBA" id="ARBA00022490"/>
    </source>
</evidence>
<evidence type="ECO:0000313" key="12">
    <source>
        <dbReference type="Proteomes" id="UP000694843"/>
    </source>
</evidence>
<reference evidence="13" key="1">
    <citation type="submission" date="2025-08" db="UniProtKB">
        <authorList>
            <consortium name="RefSeq"/>
        </authorList>
    </citation>
    <scope>IDENTIFICATION</scope>
    <source>
        <tissue evidence="13">Whole organism</tissue>
    </source>
</reference>
<feature type="coiled-coil region" evidence="9">
    <location>
        <begin position="446"/>
        <end position="572"/>
    </location>
</feature>
<feature type="coiled-coil region" evidence="9">
    <location>
        <begin position="73"/>
        <end position="114"/>
    </location>
</feature>
<evidence type="ECO:0000259" key="11">
    <source>
        <dbReference type="Pfam" id="PF01576"/>
    </source>
</evidence>
<evidence type="ECO:0000256" key="10">
    <source>
        <dbReference type="SAM" id="MobiDB-lite"/>
    </source>
</evidence>
<accession>A0A8B7NZ84</accession>
<dbReference type="KEGG" id="hazt:108675572"/>
<keyword evidence="12" id="KW-1185">Reference proteome</keyword>
<feature type="domain" description="Myosin tail" evidence="11">
    <location>
        <begin position="73"/>
        <end position="889"/>
    </location>
</feature>
<keyword evidence="6" id="KW-0518">Myosin</keyword>
<dbReference type="GO" id="GO:0030016">
    <property type="term" value="C:myofibril"/>
    <property type="evidence" value="ECO:0007669"/>
    <property type="project" value="UniProtKB-SubCell"/>
</dbReference>
<feature type="region of interest" description="Disordered" evidence="10">
    <location>
        <begin position="1"/>
        <end position="57"/>
    </location>
</feature>
<evidence type="ECO:0000256" key="5">
    <source>
        <dbReference type="ARBA" id="ARBA00023054"/>
    </source>
</evidence>